<dbReference type="AlphaFoldDB" id="A0A5K1K927"/>
<evidence type="ECO:0000256" key="7">
    <source>
        <dbReference type="SAM" id="MobiDB-lite"/>
    </source>
</evidence>
<feature type="compositionally biased region" description="Pro residues" evidence="7">
    <location>
        <begin position="1039"/>
        <end position="1065"/>
    </location>
</feature>
<keyword evidence="3" id="KW-0479">Metal-binding</keyword>
<feature type="region of interest" description="Disordered" evidence="7">
    <location>
        <begin position="573"/>
        <end position="652"/>
    </location>
</feature>
<name>A0A5K1K927_9APHY</name>
<proteinExistence type="inferred from homology"/>
<keyword evidence="11" id="KW-0418">Kinase</keyword>
<reference evidence="11" key="1">
    <citation type="submission" date="2019-10" db="EMBL/GenBank/DDBJ databases">
        <authorList>
            <person name="Nor Muhammad N."/>
        </authorList>
    </citation>
    <scope>NUCLEOTIDE SEQUENCE</scope>
</reference>
<dbReference type="InterPro" id="IPR034732">
    <property type="entry name" value="EPHD"/>
</dbReference>
<dbReference type="Pfam" id="PF02373">
    <property type="entry name" value="JmjC"/>
    <property type="match status" value="1"/>
</dbReference>
<dbReference type="SUPFAM" id="SSF51197">
    <property type="entry name" value="Clavaminate synthase-like"/>
    <property type="match status" value="1"/>
</dbReference>
<evidence type="ECO:0000256" key="4">
    <source>
        <dbReference type="ARBA" id="ARBA00022771"/>
    </source>
</evidence>
<dbReference type="PANTHER" id="PTHR10694:SF7">
    <property type="entry name" value="[HISTONE H3]-TRIMETHYL-L-LYSINE(9) DEMETHYLASE"/>
    <property type="match status" value="1"/>
</dbReference>
<keyword evidence="5" id="KW-0862">Zinc</keyword>
<evidence type="ECO:0000259" key="9">
    <source>
        <dbReference type="PROSITE" id="PS51184"/>
    </source>
</evidence>
<feature type="compositionally biased region" description="Basic and acidic residues" evidence="7">
    <location>
        <begin position="195"/>
        <end position="209"/>
    </location>
</feature>
<dbReference type="GO" id="GO:0005634">
    <property type="term" value="C:nucleus"/>
    <property type="evidence" value="ECO:0007669"/>
    <property type="project" value="TreeGrafter"/>
</dbReference>
<dbReference type="Gene3D" id="2.60.120.650">
    <property type="entry name" value="Cupin"/>
    <property type="match status" value="2"/>
</dbReference>
<evidence type="ECO:0000313" key="11">
    <source>
        <dbReference type="EMBL" id="VWP02109.1"/>
    </source>
</evidence>
<feature type="region of interest" description="Disordered" evidence="7">
    <location>
        <begin position="999"/>
        <end position="1019"/>
    </location>
</feature>
<feature type="compositionally biased region" description="Pro residues" evidence="7">
    <location>
        <begin position="1143"/>
        <end position="1156"/>
    </location>
</feature>
<dbReference type="GO" id="GO:0008270">
    <property type="term" value="F:zinc ion binding"/>
    <property type="evidence" value="ECO:0007669"/>
    <property type="project" value="UniProtKB-KW"/>
</dbReference>
<feature type="compositionally biased region" description="Acidic residues" evidence="7">
    <location>
        <begin position="269"/>
        <end position="279"/>
    </location>
</feature>
<feature type="compositionally biased region" description="Low complexity" evidence="7">
    <location>
        <begin position="1092"/>
        <end position="1106"/>
    </location>
</feature>
<feature type="domain" description="JmjC" evidence="9">
    <location>
        <begin position="384"/>
        <end position="550"/>
    </location>
</feature>
<feature type="region of interest" description="Disordered" evidence="7">
    <location>
        <begin position="253"/>
        <end position="313"/>
    </location>
</feature>
<dbReference type="GO" id="GO:0000785">
    <property type="term" value="C:chromatin"/>
    <property type="evidence" value="ECO:0007669"/>
    <property type="project" value="TreeGrafter"/>
</dbReference>
<comment type="catalytic activity">
    <reaction evidence="6">
        <text>N(6),N(6),N(6)-trimethyl-L-lysyl(9)-[histone H3] + 2 2-oxoglutarate + 2 O2 = N(6)-methyl-L-lysyl(9)-[histone H3] + 2 formaldehyde + 2 succinate + 2 CO2</text>
        <dbReference type="Rhea" id="RHEA:60200"/>
        <dbReference type="Rhea" id="RHEA-COMP:15538"/>
        <dbReference type="Rhea" id="RHEA-COMP:15542"/>
        <dbReference type="ChEBI" id="CHEBI:15379"/>
        <dbReference type="ChEBI" id="CHEBI:16526"/>
        <dbReference type="ChEBI" id="CHEBI:16810"/>
        <dbReference type="ChEBI" id="CHEBI:16842"/>
        <dbReference type="ChEBI" id="CHEBI:30031"/>
        <dbReference type="ChEBI" id="CHEBI:61929"/>
        <dbReference type="ChEBI" id="CHEBI:61961"/>
        <dbReference type="EC" id="1.14.11.66"/>
    </reaction>
</comment>
<feature type="region of interest" description="Disordered" evidence="7">
    <location>
        <begin position="1031"/>
        <end position="1067"/>
    </location>
</feature>
<feature type="region of interest" description="Disordered" evidence="7">
    <location>
        <begin position="1092"/>
        <end position="1111"/>
    </location>
</feature>
<sequence length="1265" mass="138562">MSTISRGPSVAHPRAATPDTPLQPDHFYGNESIQLPPSPNSDGRDWLDPADDPTAQRGIPVFRPTLEEFQDFEGYMNRVEPWGMRSGIVKIIPPKEWSEQLPSVVPQLDKVKLKSPIEQHMIGQEGRYQQQNIEKRKALSVREWAELCATEELRAPGVNEIGLYARANNGCARRTRRGRKAATMNGSANGTADARMSETAEPEQIKREQDDETISLHPDPSSAALISPPNSHRNLSPADHDEATVEALVELESAPGYSKSSGRRHPLAQEEEEDGEDESTNQPKDEEVEDVKDVKPKKGRRAPQTRETKEAELAVRAEKDREFLDSFEPHKAWLPPGTEPHSYTHDFCKDLERRYWRNCGFGKPPWYGADMQVSHLRGPGSLFADETTAWNVACLPSALTRLLPASSKGLPGVNTPYLYFGMWRATFAWHVEDMDLFSINYIHFGAPKFWYAMPQARANALEQTMKGLFPGAGKNCDQFLRHKSYLASPTLLAKTSCRPNYLVQQSGEFVITFPRGYHAGFNLGFNCAESVNFALESWIDIGRRAKACGCVNFSVRIDVDQLLRDRAAENRQVYRKPGKSHLIKDEPNDDPEPGPSKKSSAAKDAKSKASRKRKLESEPSSTKAKKQKTKSSSASPSEPVASSSKITLASPAKQIKRVMLKMGPPPPPKEQEFPCCLCPSGDKEGLLRVHDPPAWWYDAATTDAKLGPCMAHAECAAVIPETWVDEIQLEGEMGTSDEDTPRLEKVVFGVDAVSKDRWNLKCTACTKLKNRAHGAKIQCVSPRCLKAFHVSCARDGHANGVVYRVLREVEKEVILVANQPPRRQPTPPPPPPAPGILILHPDHQGHPPTLAGPSGVAAVDHPMDVDLVHTSSALAGDPPEPRVLKSIRKTEVELLCHQHNPVRITSINLTSSCWLKTIQATLAKKKEANEKRIRDRVVNISEGSLIKLRITNGIFEVQLLRIVEERRTVEVLWDADKDLKKEFSWKSVLVGNTEGIVAQKPSDVAPKPSPAPVTSRPTVIVPSAPYPTSSYRPLASAPAPSPVTPSGHPVPPPASSTPPQAPPPLYASYYQQPRTATYSYGSWPYPYSASQPTYAPAAAQPSSSSYAPPPYPQHHYNHYPYANTATQPPYPHYPQYTGYNGYAPPPPPSAPPPPQPLAQQDARQKALLWQTPYTGPKEPVPKPPPLTVPVVPGSYADGYGSALTPAASAAGSQGPVENGSAVDVEVFCAVPQASQTASIEAHESSASMTTADASAAAIVAAVLSS</sequence>
<evidence type="ECO:0000256" key="2">
    <source>
        <dbReference type="ARBA" id="ARBA00012900"/>
    </source>
</evidence>
<dbReference type="GO" id="GO:0140684">
    <property type="term" value="F:histone H3K9me2/H3K9me3 demethylase activity"/>
    <property type="evidence" value="ECO:0007669"/>
    <property type="project" value="UniProtKB-EC"/>
</dbReference>
<dbReference type="SMART" id="SM00545">
    <property type="entry name" value="JmjN"/>
    <property type="match status" value="1"/>
</dbReference>
<evidence type="ECO:0000259" key="10">
    <source>
        <dbReference type="PROSITE" id="PS51805"/>
    </source>
</evidence>
<feature type="region of interest" description="Disordered" evidence="7">
    <location>
        <begin position="1130"/>
        <end position="1162"/>
    </location>
</feature>
<dbReference type="InterPro" id="IPR003347">
    <property type="entry name" value="JmjC_dom"/>
</dbReference>
<dbReference type="GO" id="GO:0010468">
    <property type="term" value="P:regulation of gene expression"/>
    <property type="evidence" value="ECO:0007669"/>
    <property type="project" value="TreeGrafter"/>
</dbReference>
<evidence type="ECO:0000256" key="6">
    <source>
        <dbReference type="ARBA" id="ARBA00049349"/>
    </source>
</evidence>
<feature type="region of interest" description="Disordered" evidence="7">
    <location>
        <begin position="1"/>
        <end position="58"/>
    </location>
</feature>
<protein>
    <recommendedName>
        <fullName evidence="2">[histone H3]-trimethyl-L-lysine(9) demethylase</fullName>
        <ecNumber evidence="2">1.14.11.66</ecNumber>
    </recommendedName>
</protein>
<gene>
    <name evidence="11" type="primary">I1RA81</name>
</gene>
<dbReference type="InterPro" id="IPR003349">
    <property type="entry name" value="JmjN"/>
</dbReference>
<dbReference type="EC" id="1.14.11.66" evidence="2"/>
<evidence type="ECO:0000256" key="3">
    <source>
        <dbReference type="ARBA" id="ARBA00022723"/>
    </source>
</evidence>
<dbReference type="PROSITE" id="PS51805">
    <property type="entry name" value="EPHD"/>
    <property type="match status" value="1"/>
</dbReference>
<dbReference type="EMBL" id="LR729934">
    <property type="protein sequence ID" value="VWP02109.1"/>
    <property type="molecule type" value="Genomic_DNA"/>
</dbReference>
<dbReference type="CDD" id="cd15571">
    <property type="entry name" value="ePHD"/>
    <property type="match status" value="1"/>
</dbReference>
<organism evidence="11">
    <name type="scientific">Ganoderma boninense</name>
    <dbReference type="NCBI Taxonomy" id="34458"/>
    <lineage>
        <taxon>Eukaryota</taxon>
        <taxon>Fungi</taxon>
        <taxon>Dikarya</taxon>
        <taxon>Basidiomycota</taxon>
        <taxon>Agaricomycotina</taxon>
        <taxon>Agaricomycetes</taxon>
        <taxon>Polyporales</taxon>
        <taxon>Polyporaceae</taxon>
        <taxon>Ganoderma</taxon>
    </lineage>
</organism>
<keyword evidence="11" id="KW-0808">Transferase</keyword>
<comment type="similarity">
    <text evidence="1">Belongs to the JHDM3 histone demethylase family.</text>
</comment>
<feature type="compositionally biased region" description="Low complexity" evidence="7">
    <location>
        <begin position="630"/>
        <end position="645"/>
    </location>
</feature>
<dbReference type="InterPro" id="IPR013083">
    <property type="entry name" value="Znf_RING/FYVE/PHD"/>
</dbReference>
<dbReference type="PANTHER" id="PTHR10694">
    <property type="entry name" value="LYSINE-SPECIFIC DEMETHYLASE"/>
    <property type="match status" value="1"/>
</dbReference>
<dbReference type="SMART" id="SM00558">
    <property type="entry name" value="JmjC"/>
    <property type="match status" value="1"/>
</dbReference>
<evidence type="ECO:0000256" key="5">
    <source>
        <dbReference type="ARBA" id="ARBA00022833"/>
    </source>
</evidence>
<accession>A0A5K1K927</accession>
<keyword evidence="4" id="KW-0863">Zinc-finger</keyword>
<feature type="domain" description="JmjN" evidence="8">
    <location>
        <begin position="59"/>
        <end position="100"/>
    </location>
</feature>
<feature type="region of interest" description="Disordered" evidence="7">
    <location>
        <begin position="173"/>
        <end position="240"/>
    </location>
</feature>
<dbReference type="GO" id="GO:0051864">
    <property type="term" value="F:histone H3K36 demethylase activity"/>
    <property type="evidence" value="ECO:0007669"/>
    <property type="project" value="TreeGrafter"/>
</dbReference>
<evidence type="ECO:0000256" key="1">
    <source>
        <dbReference type="ARBA" id="ARBA00009711"/>
    </source>
</evidence>
<dbReference type="Pfam" id="PF02375">
    <property type="entry name" value="JmjN"/>
    <property type="match status" value="1"/>
</dbReference>
<feature type="domain" description="PHD-type" evidence="10">
    <location>
        <begin position="672"/>
        <end position="812"/>
    </location>
</feature>
<dbReference type="Gene3D" id="3.30.40.10">
    <property type="entry name" value="Zinc/RING finger domain, C3HC4 (zinc finger)"/>
    <property type="match status" value="1"/>
</dbReference>
<dbReference type="GO" id="GO:0016301">
    <property type="term" value="F:kinase activity"/>
    <property type="evidence" value="ECO:0007669"/>
    <property type="project" value="UniProtKB-KW"/>
</dbReference>
<dbReference type="PROSITE" id="PS51184">
    <property type="entry name" value="JMJC"/>
    <property type="match status" value="1"/>
</dbReference>
<evidence type="ECO:0000259" key="8">
    <source>
        <dbReference type="PROSITE" id="PS51183"/>
    </source>
</evidence>
<feature type="compositionally biased region" description="Basic and acidic residues" evidence="7">
    <location>
        <begin position="304"/>
        <end position="313"/>
    </location>
</feature>
<dbReference type="PROSITE" id="PS51183">
    <property type="entry name" value="JMJN"/>
    <property type="match status" value="1"/>
</dbReference>
<dbReference type="Pfam" id="PF13771">
    <property type="entry name" value="zf-HC5HC2H"/>
    <property type="match status" value="1"/>
</dbReference>